<name>A0A366I4D0_9GAMM</name>
<dbReference type="InterPro" id="IPR011814">
    <property type="entry name" value="BioC"/>
</dbReference>
<dbReference type="CDD" id="cd02440">
    <property type="entry name" value="AdoMet_MTases"/>
    <property type="match status" value="1"/>
</dbReference>
<keyword evidence="11" id="KW-1185">Reference proteome</keyword>
<comment type="similarity">
    <text evidence="8">Belongs to the methyltransferase superfamily.</text>
</comment>
<dbReference type="GO" id="GO:0008757">
    <property type="term" value="F:S-adenosylmethionine-dependent methyltransferase activity"/>
    <property type="evidence" value="ECO:0007669"/>
    <property type="project" value="InterPro"/>
</dbReference>
<dbReference type="AlphaFoldDB" id="A0A366I4D0"/>
<protein>
    <recommendedName>
        <fullName evidence="3 8">Malonyl-[acyl-carrier protein] O-methyltransferase</fullName>
        <shortName evidence="8">Malonyl-ACP O-methyltransferase</shortName>
        <ecNumber evidence="3 8">2.1.1.197</ecNumber>
    </recommendedName>
    <alternativeName>
        <fullName evidence="8">Biotin synthesis protein BioC</fullName>
    </alternativeName>
</protein>
<evidence type="ECO:0000256" key="7">
    <source>
        <dbReference type="ARBA" id="ARBA00022756"/>
    </source>
</evidence>
<accession>A0A366I4D0</accession>
<dbReference type="Proteomes" id="UP000253046">
    <property type="component" value="Unassembled WGS sequence"/>
</dbReference>
<evidence type="ECO:0000313" key="11">
    <source>
        <dbReference type="Proteomes" id="UP000253046"/>
    </source>
</evidence>
<comment type="function">
    <text evidence="8">Converts the free carboxyl group of a malonyl-thioester to its methyl ester by transfer of a methyl group from S-adenosyl-L-methionine (SAM). It allows to synthesize pimeloyl-ACP via the fatty acid synthetic pathway.</text>
</comment>
<reference evidence="10 11" key="1">
    <citation type="submission" date="2018-06" db="EMBL/GenBank/DDBJ databases">
        <title>Genomic Encyclopedia of Type Strains, Phase IV (KMG-IV): sequencing the most valuable type-strain genomes for metagenomic binning, comparative biology and taxonomic classification.</title>
        <authorList>
            <person name="Goeker M."/>
        </authorList>
    </citation>
    <scope>NUCLEOTIDE SEQUENCE [LARGE SCALE GENOMIC DNA]</scope>
    <source>
        <strain evidence="10 11">DSM 30166</strain>
    </source>
</reference>
<evidence type="ECO:0000256" key="4">
    <source>
        <dbReference type="ARBA" id="ARBA00022603"/>
    </source>
</evidence>
<evidence type="ECO:0000256" key="1">
    <source>
        <dbReference type="ARBA" id="ARBA00000852"/>
    </source>
</evidence>
<feature type="domain" description="Methyltransferase type 11" evidence="9">
    <location>
        <begin position="49"/>
        <end position="140"/>
    </location>
</feature>
<comment type="pathway">
    <text evidence="2 8">Cofactor biosynthesis; biotin biosynthesis.</text>
</comment>
<keyword evidence="6 8" id="KW-0949">S-adenosyl-L-methionine</keyword>
<dbReference type="HAMAP" id="MF_00835">
    <property type="entry name" value="BioC"/>
    <property type="match status" value="1"/>
</dbReference>
<evidence type="ECO:0000256" key="6">
    <source>
        <dbReference type="ARBA" id="ARBA00022691"/>
    </source>
</evidence>
<dbReference type="GO" id="GO:0010340">
    <property type="term" value="F:carboxyl-O-methyltransferase activity"/>
    <property type="evidence" value="ECO:0007669"/>
    <property type="project" value="UniProtKB-UniRule"/>
</dbReference>
<keyword evidence="4 8" id="KW-0489">Methyltransferase</keyword>
<dbReference type="PANTHER" id="PTHR43591">
    <property type="entry name" value="METHYLTRANSFERASE"/>
    <property type="match status" value="1"/>
</dbReference>
<organism evidence="10 11">
    <name type="scientific">Brenneria salicis ATCC 15712 = DSM 30166</name>
    <dbReference type="NCBI Taxonomy" id="714314"/>
    <lineage>
        <taxon>Bacteria</taxon>
        <taxon>Pseudomonadati</taxon>
        <taxon>Pseudomonadota</taxon>
        <taxon>Gammaproteobacteria</taxon>
        <taxon>Enterobacterales</taxon>
        <taxon>Pectobacteriaceae</taxon>
        <taxon>Brenneria</taxon>
    </lineage>
</organism>
<dbReference type="GO" id="GO:0102130">
    <property type="term" value="F:malonyl-CoA methyltransferase activity"/>
    <property type="evidence" value="ECO:0007669"/>
    <property type="project" value="UniProtKB-EC"/>
</dbReference>
<dbReference type="GO" id="GO:0009102">
    <property type="term" value="P:biotin biosynthetic process"/>
    <property type="evidence" value="ECO:0007669"/>
    <property type="project" value="UniProtKB-UniRule"/>
</dbReference>
<dbReference type="InterPro" id="IPR013216">
    <property type="entry name" value="Methyltransf_11"/>
</dbReference>
<dbReference type="UniPathway" id="UPA00078"/>
<comment type="caution">
    <text evidence="10">The sequence shown here is derived from an EMBL/GenBank/DDBJ whole genome shotgun (WGS) entry which is preliminary data.</text>
</comment>
<dbReference type="Pfam" id="PF08241">
    <property type="entry name" value="Methyltransf_11"/>
    <property type="match status" value="1"/>
</dbReference>
<dbReference type="InterPro" id="IPR029063">
    <property type="entry name" value="SAM-dependent_MTases_sf"/>
</dbReference>
<gene>
    <name evidence="8" type="primary">bioC</name>
    <name evidence="10" type="ORF">DES54_12429</name>
</gene>
<dbReference type="EC" id="2.1.1.197" evidence="3 8"/>
<dbReference type="RefSeq" id="WP_113867393.1">
    <property type="nucleotide sequence ID" value="NZ_AGJP01000001.1"/>
</dbReference>
<evidence type="ECO:0000313" key="10">
    <source>
        <dbReference type="EMBL" id="RBP61287.1"/>
    </source>
</evidence>
<evidence type="ECO:0000256" key="2">
    <source>
        <dbReference type="ARBA" id="ARBA00004746"/>
    </source>
</evidence>
<dbReference type="EMBL" id="QNRY01000024">
    <property type="protein sequence ID" value="RBP61287.1"/>
    <property type="molecule type" value="Genomic_DNA"/>
</dbReference>
<evidence type="ECO:0000256" key="3">
    <source>
        <dbReference type="ARBA" id="ARBA00012327"/>
    </source>
</evidence>
<dbReference type="SUPFAM" id="SSF53335">
    <property type="entry name" value="S-adenosyl-L-methionine-dependent methyltransferases"/>
    <property type="match status" value="1"/>
</dbReference>
<keyword evidence="5 8" id="KW-0808">Transferase</keyword>
<comment type="catalytic activity">
    <reaction evidence="1 8">
        <text>malonyl-[ACP] + S-adenosyl-L-methionine = malonyl-[ACP] methyl ester + S-adenosyl-L-homocysteine</text>
        <dbReference type="Rhea" id="RHEA:17105"/>
        <dbReference type="Rhea" id="RHEA-COMP:9623"/>
        <dbReference type="Rhea" id="RHEA-COMP:9954"/>
        <dbReference type="ChEBI" id="CHEBI:57856"/>
        <dbReference type="ChEBI" id="CHEBI:59789"/>
        <dbReference type="ChEBI" id="CHEBI:78449"/>
        <dbReference type="ChEBI" id="CHEBI:78845"/>
        <dbReference type="EC" id="2.1.1.197"/>
    </reaction>
</comment>
<dbReference type="Gene3D" id="3.40.50.150">
    <property type="entry name" value="Vaccinia Virus protein VP39"/>
    <property type="match status" value="1"/>
</dbReference>
<evidence type="ECO:0000256" key="8">
    <source>
        <dbReference type="HAMAP-Rule" id="MF_00835"/>
    </source>
</evidence>
<dbReference type="NCBIfam" id="TIGR02072">
    <property type="entry name" value="BioC"/>
    <property type="match status" value="1"/>
</dbReference>
<sequence>MFTDIDHKHAIAQAFGRAAASYDRFADVQRASGEHLLDLMPAHNGIQVLDAGCGTGYFSRHWQRQGKHVTALDLSPTMLAYAREQRAAECYVQGDIEHLPLGAGCVDISYSNLAVQWCDDLPRALAELYRVTRRTGIIAFSTLAAGSLHELSQAWAQWDGTRRVNHFLPAEAIAAACQPYRHQLHQECITCYFPDVLNLMKSLKGIGATWLQQGRAPGLLSRSRLNGFSAVYPRRPEGYPLSYHLIYGVIYRD</sequence>
<evidence type="ECO:0000256" key="5">
    <source>
        <dbReference type="ARBA" id="ARBA00022679"/>
    </source>
</evidence>
<dbReference type="GO" id="GO:0032259">
    <property type="term" value="P:methylation"/>
    <property type="evidence" value="ECO:0007669"/>
    <property type="project" value="UniProtKB-KW"/>
</dbReference>
<proteinExistence type="inferred from homology"/>
<dbReference type="OrthoDB" id="9760689at2"/>
<dbReference type="PANTHER" id="PTHR43591:SF99">
    <property type="entry name" value="OS06G0646000 PROTEIN"/>
    <property type="match status" value="1"/>
</dbReference>
<evidence type="ECO:0000259" key="9">
    <source>
        <dbReference type="Pfam" id="PF08241"/>
    </source>
</evidence>
<keyword evidence="7 8" id="KW-0093">Biotin biosynthesis</keyword>